<dbReference type="RefSeq" id="WP_038489219.1">
    <property type="nucleotide sequence ID" value="NZ_CP009962.1"/>
</dbReference>
<protein>
    <recommendedName>
        <fullName evidence="4">DUF2523 domain-containing protein</fullName>
    </recommendedName>
</protein>
<dbReference type="AlphaFoldDB" id="A0A0A1FB03"/>
<feature type="transmembrane region" description="Helical" evidence="1">
    <location>
        <begin position="64"/>
        <end position="87"/>
    </location>
</feature>
<keyword evidence="3" id="KW-1185">Reference proteome</keyword>
<dbReference type="STRING" id="279058.LT85_2538"/>
<keyword evidence="1" id="KW-0472">Membrane</keyword>
<evidence type="ECO:0000313" key="2">
    <source>
        <dbReference type="EMBL" id="AIY41696.1"/>
    </source>
</evidence>
<accession>A0A0A1FB03</accession>
<dbReference type="Pfam" id="PF10734">
    <property type="entry name" value="DUF2523"/>
    <property type="match status" value="1"/>
</dbReference>
<reference evidence="3" key="1">
    <citation type="journal article" date="2014" name="Soil Biol. Biochem.">
        <title>Structure and function of bacterial communities in ageing soils: Insights from the Mendocino ecological staircase.</title>
        <authorList>
            <person name="Uroz S."/>
            <person name="Tech J.J."/>
            <person name="Sawaya N.A."/>
            <person name="Frey-Klett P."/>
            <person name="Leveau J.H.J."/>
        </authorList>
    </citation>
    <scope>NUCLEOTIDE SEQUENCE [LARGE SCALE GENOMIC DNA]</scope>
    <source>
        <strain evidence="3">Cal35</strain>
    </source>
</reference>
<organism evidence="2 3">
    <name type="scientific">Collimonas arenae</name>
    <dbReference type="NCBI Taxonomy" id="279058"/>
    <lineage>
        <taxon>Bacteria</taxon>
        <taxon>Pseudomonadati</taxon>
        <taxon>Pseudomonadota</taxon>
        <taxon>Betaproteobacteria</taxon>
        <taxon>Burkholderiales</taxon>
        <taxon>Oxalobacteraceae</taxon>
        <taxon>Collimonas</taxon>
    </lineage>
</organism>
<proteinExistence type="predicted"/>
<evidence type="ECO:0000313" key="3">
    <source>
        <dbReference type="Proteomes" id="UP000030302"/>
    </source>
</evidence>
<gene>
    <name evidence="2" type="ORF">LT85_2538</name>
</gene>
<dbReference type="Proteomes" id="UP000030302">
    <property type="component" value="Chromosome"/>
</dbReference>
<feature type="transmembrane region" description="Helical" evidence="1">
    <location>
        <begin position="29"/>
        <end position="52"/>
    </location>
</feature>
<dbReference type="KEGG" id="care:LT85_2538"/>
<evidence type="ECO:0000256" key="1">
    <source>
        <dbReference type="SAM" id="Phobius"/>
    </source>
</evidence>
<keyword evidence="1" id="KW-1133">Transmembrane helix</keyword>
<dbReference type="InterPro" id="IPR019670">
    <property type="entry name" value="DUF2523"/>
</dbReference>
<evidence type="ECO:0008006" key="4">
    <source>
        <dbReference type="Google" id="ProtNLM"/>
    </source>
</evidence>
<sequence>MPIVLWLGPLIAGVLVSVAENLVYRVLAALAIGAVTFTGVSALVTQVRAFIFQNLANVGPVMDLMGLFGFGIVINIGLSAVVMRLTLSGLSASGSLTKTLTKGKS</sequence>
<name>A0A0A1FB03_9BURK</name>
<dbReference type="EMBL" id="CP009962">
    <property type="protein sequence ID" value="AIY41696.1"/>
    <property type="molecule type" value="Genomic_DNA"/>
</dbReference>
<dbReference type="HOGENOM" id="CLU_2231977_0_0_4"/>
<keyword evidence="1" id="KW-0812">Transmembrane</keyword>